<comment type="caution">
    <text evidence="3">The sequence shown here is derived from an EMBL/GenBank/DDBJ whole genome shotgun (WGS) entry which is preliminary data.</text>
</comment>
<organism evidence="3 4">
    <name type="scientific">Cedecea davisae DSM 4568</name>
    <dbReference type="NCBI Taxonomy" id="566551"/>
    <lineage>
        <taxon>Bacteria</taxon>
        <taxon>Pseudomonadati</taxon>
        <taxon>Pseudomonadota</taxon>
        <taxon>Gammaproteobacteria</taxon>
        <taxon>Enterobacterales</taxon>
        <taxon>Enterobacteriaceae</taxon>
        <taxon>Cedecea</taxon>
    </lineage>
</organism>
<name>S3IZB4_9ENTR</name>
<dbReference type="STRING" id="566551.HMPREF0201_04610"/>
<dbReference type="EMBL" id="ATDT01000038">
    <property type="protein sequence ID" value="EPF13007.1"/>
    <property type="molecule type" value="Genomic_DNA"/>
</dbReference>
<feature type="domain" description="Isochorismatase-like" evidence="2">
    <location>
        <begin position="15"/>
        <end position="155"/>
    </location>
</feature>
<dbReference type="InterPro" id="IPR050272">
    <property type="entry name" value="Isochorismatase-like_hydrls"/>
</dbReference>
<gene>
    <name evidence="3" type="ORF">HMPREF0201_04610</name>
</gene>
<evidence type="ECO:0000259" key="2">
    <source>
        <dbReference type="Pfam" id="PF00857"/>
    </source>
</evidence>
<dbReference type="AlphaFoldDB" id="S3IZB4"/>
<dbReference type="InterPro" id="IPR000868">
    <property type="entry name" value="Isochorismatase-like_dom"/>
</dbReference>
<dbReference type="InterPro" id="IPR036380">
    <property type="entry name" value="Isochorismatase-like_sf"/>
</dbReference>
<dbReference type="PANTHER" id="PTHR43540:SF6">
    <property type="entry name" value="ISOCHORISMATASE-LIKE DOMAIN-CONTAINING PROTEIN"/>
    <property type="match status" value="1"/>
</dbReference>
<dbReference type="Gene3D" id="3.40.50.850">
    <property type="entry name" value="Isochorismatase-like"/>
    <property type="match status" value="1"/>
</dbReference>
<dbReference type="PANTHER" id="PTHR43540">
    <property type="entry name" value="PEROXYUREIDOACRYLATE/UREIDOACRYLATE AMIDOHYDROLASE-RELATED"/>
    <property type="match status" value="1"/>
</dbReference>
<dbReference type="HOGENOM" id="CLU_068979_5_6_6"/>
<sequence length="191" mass="21491">MASGQQMRSPKMSRTALINIDTQQSFFHRDYWQEDDVPAFQQAILALIAGCQVKGVPVVDIFHVDGDGAFSLDSGFVKPMPFLRHQPAVSFQKHVHNAFTDTGLDRWLRDRDINHLIICGIRTEQCCETTTRVASDLGYRVTFVSEAMLTFPMSWKGVTLDAATLRHRTETVLAGRFAEIQTVAECLESLE</sequence>
<dbReference type="Proteomes" id="UP000014585">
    <property type="component" value="Unassembled WGS sequence"/>
</dbReference>
<dbReference type="SUPFAM" id="SSF52499">
    <property type="entry name" value="Isochorismatase-like hydrolases"/>
    <property type="match status" value="1"/>
</dbReference>
<dbReference type="PATRIC" id="fig|566551.4.peg.4217"/>
<dbReference type="GO" id="GO:0016787">
    <property type="term" value="F:hydrolase activity"/>
    <property type="evidence" value="ECO:0007669"/>
    <property type="project" value="UniProtKB-KW"/>
</dbReference>
<evidence type="ECO:0000256" key="1">
    <source>
        <dbReference type="ARBA" id="ARBA00022801"/>
    </source>
</evidence>
<proteinExistence type="predicted"/>
<protein>
    <submittedName>
        <fullName evidence="3">Isochorismatase family protein</fullName>
    </submittedName>
</protein>
<accession>S3IZB4</accession>
<dbReference type="Pfam" id="PF00857">
    <property type="entry name" value="Isochorismatase"/>
    <property type="match status" value="1"/>
</dbReference>
<evidence type="ECO:0000313" key="3">
    <source>
        <dbReference type="EMBL" id="EPF13007.1"/>
    </source>
</evidence>
<evidence type="ECO:0000313" key="4">
    <source>
        <dbReference type="Proteomes" id="UP000014585"/>
    </source>
</evidence>
<reference evidence="3 4" key="1">
    <citation type="submission" date="2013-04" db="EMBL/GenBank/DDBJ databases">
        <authorList>
            <person name="Weinstock G."/>
            <person name="Sodergren E."/>
            <person name="Lobos E.A."/>
            <person name="Fulton L."/>
            <person name="Fulton R."/>
            <person name="Courtney L."/>
            <person name="Fronick C."/>
            <person name="O'Laughlin M."/>
            <person name="Godfrey J."/>
            <person name="Wilson R.M."/>
            <person name="Miner T."/>
            <person name="Farmer C."/>
            <person name="Delehaunty K."/>
            <person name="Cordes M."/>
            <person name="Minx P."/>
            <person name="Tomlinson C."/>
            <person name="Chen J."/>
            <person name="Wollam A."/>
            <person name="Pepin K.H."/>
            <person name="Palsikar V.B."/>
            <person name="Zhang X."/>
            <person name="Suruliraj S."/>
            <person name="Perna N.T."/>
            <person name="Plunkett G."/>
            <person name="Warren W."/>
            <person name="Mitreva M."/>
            <person name="Mardis E.R."/>
            <person name="Wilson R.K."/>
        </authorList>
    </citation>
    <scope>NUCLEOTIDE SEQUENCE [LARGE SCALE GENOMIC DNA]</scope>
    <source>
        <strain evidence="3 4">DSM 4568</strain>
    </source>
</reference>
<keyword evidence="1" id="KW-0378">Hydrolase</keyword>